<dbReference type="EMBL" id="AUZX01015023">
    <property type="protein sequence ID" value="EQD30442.1"/>
    <property type="molecule type" value="Genomic_DNA"/>
</dbReference>
<gene>
    <name evidence="1" type="ORF">B1A_20366</name>
</gene>
<evidence type="ECO:0000313" key="1">
    <source>
        <dbReference type="EMBL" id="EQD30442.1"/>
    </source>
</evidence>
<protein>
    <submittedName>
        <fullName evidence="1">Uncharacterized protein</fullName>
    </submittedName>
</protein>
<comment type="caution">
    <text evidence="1">The sequence shown here is derived from an EMBL/GenBank/DDBJ whole genome shotgun (WGS) entry which is preliminary data.</text>
</comment>
<name>T0YF18_9ZZZZ</name>
<feature type="non-terminal residue" evidence="1">
    <location>
        <position position="1"/>
    </location>
</feature>
<proteinExistence type="predicted"/>
<dbReference type="AlphaFoldDB" id="T0YF18"/>
<sequence>HGDFLNVDREYVHENKSVRGFGSYGDILIRDRKMYVVPTPFRIADGLAHQQTLILPADQRAGDNFVRVGELRRREAAYIVIGYSFDLQTNDLAPESIPNPGVGREHIFVAWRLKGSSLGPVSMRSGPIEVDLAEGGEAEG</sequence>
<accession>T0YF18</accession>
<reference evidence="1" key="2">
    <citation type="journal article" date="2014" name="ISME J.">
        <title>Microbial stratification in low pH oxic and suboxic macroscopic growths along an acid mine drainage.</title>
        <authorList>
            <person name="Mendez-Garcia C."/>
            <person name="Mesa V."/>
            <person name="Sprenger R.R."/>
            <person name="Richter M."/>
            <person name="Diez M.S."/>
            <person name="Solano J."/>
            <person name="Bargiela R."/>
            <person name="Golyshina O.V."/>
            <person name="Manteca A."/>
            <person name="Ramos J.L."/>
            <person name="Gallego J.R."/>
            <person name="Llorente I."/>
            <person name="Martins Dos Santos V.A."/>
            <person name="Jensen O.N."/>
            <person name="Pelaez A.I."/>
            <person name="Sanchez J."/>
            <person name="Ferrer M."/>
        </authorList>
    </citation>
    <scope>NUCLEOTIDE SEQUENCE</scope>
</reference>
<organism evidence="1">
    <name type="scientific">mine drainage metagenome</name>
    <dbReference type="NCBI Taxonomy" id="410659"/>
    <lineage>
        <taxon>unclassified sequences</taxon>
        <taxon>metagenomes</taxon>
        <taxon>ecological metagenomes</taxon>
    </lineage>
</organism>
<reference evidence="1" key="1">
    <citation type="submission" date="2013-08" db="EMBL/GenBank/DDBJ databases">
        <authorList>
            <person name="Mendez C."/>
            <person name="Richter M."/>
            <person name="Ferrer M."/>
            <person name="Sanchez J."/>
        </authorList>
    </citation>
    <scope>NUCLEOTIDE SEQUENCE</scope>
</reference>